<dbReference type="InterPro" id="IPR016763">
    <property type="entry name" value="VAP"/>
</dbReference>
<dbReference type="Pfam" id="PF00635">
    <property type="entry name" value="Motile_Sperm"/>
    <property type="match status" value="1"/>
</dbReference>
<evidence type="ECO:0000256" key="6">
    <source>
        <dbReference type="SAM" id="MobiDB-lite"/>
    </source>
</evidence>
<dbReference type="InterPro" id="IPR008962">
    <property type="entry name" value="PapD-like_sf"/>
</dbReference>
<sequence>MEISPAFLEFKAPFTKSSTEIISLANKSDKTLAFKVKTTAPKLYCVRPNAATVAPGEKLDVQIILQGLKQEPEPGYKCRDKFLVVSLPCPYEINETSQPVAQLWPTLEKQFKAESSSKKIRVMFKTQPASSGQGASSASNAAPREPVKKIVNETPTPKASSLAVHDETTLNDSVYSSTSSPISKSTAAVDKDLSESQKKIDQISAKMNTNATKETAKEKTESAAAKSESQTAVTEEAGGIPVQLAIFGALITFILAWLFF</sequence>
<feature type="region of interest" description="Disordered" evidence="6">
    <location>
        <begin position="125"/>
        <end position="146"/>
    </location>
</feature>
<dbReference type="AlphaFoldDB" id="A0AAV5QM98"/>
<reference evidence="9 10" key="1">
    <citation type="journal article" date="2023" name="Elife">
        <title>Identification of key yeast species and microbe-microbe interactions impacting larval growth of Drosophila in the wild.</title>
        <authorList>
            <person name="Mure A."/>
            <person name="Sugiura Y."/>
            <person name="Maeda R."/>
            <person name="Honda K."/>
            <person name="Sakurai N."/>
            <person name="Takahashi Y."/>
            <person name="Watada M."/>
            <person name="Katoh T."/>
            <person name="Gotoh A."/>
            <person name="Gotoh Y."/>
            <person name="Taniguchi I."/>
            <person name="Nakamura K."/>
            <person name="Hayashi T."/>
            <person name="Katayama T."/>
            <person name="Uemura T."/>
            <person name="Hattori Y."/>
        </authorList>
    </citation>
    <scope>NUCLEOTIDE SEQUENCE [LARGE SCALE GENOMIC DNA]</scope>
    <source>
        <strain evidence="9 10">SC-9</strain>
    </source>
</reference>
<dbReference type="InterPro" id="IPR000535">
    <property type="entry name" value="MSP_dom"/>
</dbReference>
<keyword evidence="4 7" id="KW-1133">Transmembrane helix</keyword>
<comment type="caution">
    <text evidence="9">The sequence shown here is derived from an EMBL/GenBank/DDBJ whole genome shotgun (WGS) entry which is preliminary data.</text>
</comment>
<evidence type="ECO:0000256" key="3">
    <source>
        <dbReference type="ARBA" id="ARBA00022692"/>
    </source>
</evidence>
<dbReference type="GO" id="GO:0033149">
    <property type="term" value="F:FFAT motif binding"/>
    <property type="evidence" value="ECO:0007669"/>
    <property type="project" value="TreeGrafter"/>
</dbReference>
<evidence type="ECO:0000256" key="2">
    <source>
        <dbReference type="ARBA" id="ARBA00008932"/>
    </source>
</evidence>
<feature type="domain" description="MSP" evidence="8">
    <location>
        <begin position="1"/>
        <end position="125"/>
    </location>
</feature>
<accession>A0AAV5QM98</accession>
<dbReference type="SUPFAM" id="SSF49354">
    <property type="entry name" value="PapD-like"/>
    <property type="match status" value="1"/>
</dbReference>
<keyword evidence="10" id="KW-1185">Reference proteome</keyword>
<evidence type="ECO:0000313" key="9">
    <source>
        <dbReference type="EMBL" id="GMM35903.1"/>
    </source>
</evidence>
<comment type="similarity">
    <text evidence="2">Belongs to the VAMP-associated protein (VAP) (TC 9.B.17) family.</text>
</comment>
<feature type="region of interest" description="Disordered" evidence="6">
    <location>
        <begin position="172"/>
        <end position="195"/>
    </location>
</feature>
<feature type="compositionally biased region" description="Low complexity" evidence="6">
    <location>
        <begin position="222"/>
        <end position="232"/>
    </location>
</feature>
<dbReference type="InterPro" id="IPR013783">
    <property type="entry name" value="Ig-like_fold"/>
</dbReference>
<dbReference type="Proteomes" id="UP001360560">
    <property type="component" value="Unassembled WGS sequence"/>
</dbReference>
<dbReference type="GO" id="GO:0061817">
    <property type="term" value="P:endoplasmic reticulum-plasma membrane tethering"/>
    <property type="evidence" value="ECO:0007669"/>
    <property type="project" value="TreeGrafter"/>
</dbReference>
<dbReference type="PANTHER" id="PTHR10809">
    <property type="entry name" value="VESICLE-ASSOCIATED MEMBRANE PROTEIN-ASSOCIATED PROTEIN"/>
    <property type="match status" value="1"/>
</dbReference>
<keyword evidence="5 7" id="KW-0472">Membrane</keyword>
<gene>
    <name evidence="9" type="ORF">DASC09_032280</name>
</gene>
<dbReference type="GeneID" id="90073878"/>
<keyword evidence="3 7" id="KW-0812">Transmembrane</keyword>
<dbReference type="GO" id="GO:0090158">
    <property type="term" value="P:endoplasmic reticulum membrane organization"/>
    <property type="evidence" value="ECO:0007669"/>
    <property type="project" value="TreeGrafter"/>
</dbReference>
<evidence type="ECO:0000256" key="5">
    <source>
        <dbReference type="ARBA" id="ARBA00023136"/>
    </source>
</evidence>
<name>A0AAV5QM98_9ASCO</name>
<evidence type="ECO:0000256" key="7">
    <source>
        <dbReference type="SAM" id="Phobius"/>
    </source>
</evidence>
<evidence type="ECO:0000259" key="8">
    <source>
        <dbReference type="PROSITE" id="PS50202"/>
    </source>
</evidence>
<dbReference type="PANTHER" id="PTHR10809:SF6">
    <property type="entry name" value="AT11025P-RELATED"/>
    <property type="match status" value="1"/>
</dbReference>
<evidence type="ECO:0000313" key="10">
    <source>
        <dbReference type="Proteomes" id="UP001360560"/>
    </source>
</evidence>
<dbReference type="Gene3D" id="2.60.40.10">
    <property type="entry name" value="Immunoglobulins"/>
    <property type="match status" value="1"/>
</dbReference>
<organism evidence="9 10">
    <name type="scientific">Saccharomycopsis crataegensis</name>
    <dbReference type="NCBI Taxonomy" id="43959"/>
    <lineage>
        <taxon>Eukaryota</taxon>
        <taxon>Fungi</taxon>
        <taxon>Dikarya</taxon>
        <taxon>Ascomycota</taxon>
        <taxon>Saccharomycotina</taxon>
        <taxon>Saccharomycetes</taxon>
        <taxon>Saccharomycopsidaceae</taxon>
        <taxon>Saccharomycopsis</taxon>
    </lineage>
</organism>
<dbReference type="EMBL" id="BTFZ01000011">
    <property type="protein sequence ID" value="GMM35903.1"/>
    <property type="molecule type" value="Genomic_DNA"/>
</dbReference>
<comment type="subcellular location">
    <subcellularLocation>
        <location evidence="1">Membrane</location>
        <topology evidence="1">Single-pass type IV membrane protein</topology>
    </subcellularLocation>
</comment>
<evidence type="ECO:0000256" key="4">
    <source>
        <dbReference type="ARBA" id="ARBA00022989"/>
    </source>
</evidence>
<dbReference type="GO" id="GO:0005789">
    <property type="term" value="C:endoplasmic reticulum membrane"/>
    <property type="evidence" value="ECO:0007669"/>
    <property type="project" value="InterPro"/>
</dbReference>
<dbReference type="PIRSF" id="PIRSF019693">
    <property type="entry name" value="VAMP-associated"/>
    <property type="match status" value="1"/>
</dbReference>
<protein>
    <submittedName>
        <fullName evidence="9">Phosphatidylinositol-binding protein</fullName>
    </submittedName>
</protein>
<evidence type="ECO:0000256" key="1">
    <source>
        <dbReference type="ARBA" id="ARBA00004211"/>
    </source>
</evidence>
<feature type="compositionally biased region" description="Low complexity" evidence="6">
    <location>
        <begin position="127"/>
        <end position="143"/>
    </location>
</feature>
<feature type="compositionally biased region" description="Low complexity" evidence="6">
    <location>
        <begin position="173"/>
        <end position="185"/>
    </location>
</feature>
<proteinExistence type="inferred from homology"/>
<feature type="region of interest" description="Disordered" evidence="6">
    <location>
        <begin position="207"/>
        <end position="234"/>
    </location>
</feature>
<dbReference type="PROSITE" id="PS50202">
    <property type="entry name" value="MSP"/>
    <property type="match status" value="1"/>
</dbReference>
<dbReference type="GO" id="GO:0005886">
    <property type="term" value="C:plasma membrane"/>
    <property type="evidence" value="ECO:0007669"/>
    <property type="project" value="TreeGrafter"/>
</dbReference>
<feature type="transmembrane region" description="Helical" evidence="7">
    <location>
        <begin position="240"/>
        <end position="259"/>
    </location>
</feature>
<dbReference type="RefSeq" id="XP_064852899.1">
    <property type="nucleotide sequence ID" value="XM_064996827.1"/>
</dbReference>